<sequence length="21" mass="2362">MQDNSNRVHSASTARGWLPSF</sequence>
<evidence type="ECO:0000313" key="2">
    <source>
        <dbReference type="EMBL" id="JAD24005.1"/>
    </source>
</evidence>
<organism evidence="2">
    <name type="scientific">Arundo donax</name>
    <name type="common">Giant reed</name>
    <name type="synonym">Donax arundinaceus</name>
    <dbReference type="NCBI Taxonomy" id="35708"/>
    <lineage>
        <taxon>Eukaryota</taxon>
        <taxon>Viridiplantae</taxon>
        <taxon>Streptophyta</taxon>
        <taxon>Embryophyta</taxon>
        <taxon>Tracheophyta</taxon>
        <taxon>Spermatophyta</taxon>
        <taxon>Magnoliopsida</taxon>
        <taxon>Liliopsida</taxon>
        <taxon>Poales</taxon>
        <taxon>Poaceae</taxon>
        <taxon>PACMAD clade</taxon>
        <taxon>Arundinoideae</taxon>
        <taxon>Arundineae</taxon>
        <taxon>Arundo</taxon>
    </lineage>
</organism>
<dbReference type="AlphaFoldDB" id="A0A0A8YFF1"/>
<dbReference type="EMBL" id="GBRH01273890">
    <property type="protein sequence ID" value="JAD24005.1"/>
    <property type="molecule type" value="Transcribed_RNA"/>
</dbReference>
<feature type="compositionally biased region" description="Polar residues" evidence="1">
    <location>
        <begin position="1"/>
        <end position="13"/>
    </location>
</feature>
<reference evidence="2" key="2">
    <citation type="journal article" date="2015" name="Data Brief">
        <title>Shoot transcriptome of the giant reed, Arundo donax.</title>
        <authorList>
            <person name="Barrero R.A."/>
            <person name="Guerrero F.D."/>
            <person name="Moolhuijzen P."/>
            <person name="Goolsby J.A."/>
            <person name="Tidwell J."/>
            <person name="Bellgard S.E."/>
            <person name="Bellgard M.I."/>
        </authorList>
    </citation>
    <scope>NUCLEOTIDE SEQUENCE</scope>
    <source>
        <tissue evidence="2">Shoot tissue taken approximately 20 cm above the soil surface</tissue>
    </source>
</reference>
<accession>A0A0A8YFF1</accession>
<feature type="region of interest" description="Disordered" evidence="1">
    <location>
        <begin position="1"/>
        <end position="21"/>
    </location>
</feature>
<name>A0A0A8YFF1_ARUDO</name>
<evidence type="ECO:0000256" key="1">
    <source>
        <dbReference type="SAM" id="MobiDB-lite"/>
    </source>
</evidence>
<reference evidence="2" key="1">
    <citation type="submission" date="2014-09" db="EMBL/GenBank/DDBJ databases">
        <authorList>
            <person name="Magalhaes I.L.F."/>
            <person name="Oliveira U."/>
            <person name="Santos F.R."/>
            <person name="Vidigal T.H.D.A."/>
            <person name="Brescovit A.D."/>
            <person name="Santos A.J."/>
        </authorList>
    </citation>
    <scope>NUCLEOTIDE SEQUENCE</scope>
    <source>
        <tissue evidence="2">Shoot tissue taken approximately 20 cm above the soil surface</tissue>
    </source>
</reference>
<proteinExistence type="predicted"/>
<protein>
    <submittedName>
        <fullName evidence="2">Uncharacterized protein</fullName>
    </submittedName>
</protein>